<dbReference type="InterPro" id="IPR013087">
    <property type="entry name" value="Znf_C2H2_type"/>
</dbReference>
<dbReference type="Proteomes" id="UP000799778">
    <property type="component" value="Unassembled WGS sequence"/>
</dbReference>
<dbReference type="PROSITE" id="PS50157">
    <property type="entry name" value="ZINC_FINGER_C2H2_2"/>
    <property type="match status" value="1"/>
</dbReference>
<proteinExistence type="predicted"/>
<dbReference type="Gene3D" id="3.30.160.60">
    <property type="entry name" value="Classic Zinc Finger"/>
    <property type="match status" value="1"/>
</dbReference>
<dbReference type="AlphaFoldDB" id="A0A6A5XW55"/>
<dbReference type="EMBL" id="ML978068">
    <property type="protein sequence ID" value="KAF2016870.1"/>
    <property type="molecule type" value="Genomic_DNA"/>
</dbReference>
<dbReference type="OrthoDB" id="5399138at2759"/>
<keyword evidence="5" id="KW-1185">Reference proteome</keyword>
<dbReference type="PROSITE" id="PS00028">
    <property type="entry name" value="ZINC_FINGER_C2H2_1"/>
    <property type="match status" value="1"/>
</dbReference>
<name>A0A6A5XW55_9PLEO</name>
<dbReference type="SMART" id="SM00355">
    <property type="entry name" value="ZnF_C2H2"/>
    <property type="match status" value="3"/>
</dbReference>
<dbReference type="GeneID" id="54282375"/>
<keyword evidence="1" id="KW-0479">Metal-binding</keyword>
<accession>A0A6A5XW55</accession>
<feature type="compositionally biased region" description="Basic residues" evidence="2">
    <location>
        <begin position="72"/>
        <end position="88"/>
    </location>
</feature>
<keyword evidence="1" id="KW-0862">Zinc</keyword>
<sequence length="389" mass="45012">MDSAIVLDDDLAQAFTHRSEQDLFLASDINSLDLEENILNTSESIEQSNWYTSQSDFFIASSESAASSTSNHQRRRRRKKLAPYKTRRANPEKRRYQCTFCTDVFKTKHDWQRHERSLHLSLDEWRCSRFGPVFLDIDGTYCCVFCGDQSPTDAHLERHSYSSCAARPVADRVFFRKDHLLQHLRAVHNGCKFNDRMMNWISTIDTVHSRCGFCDLQMTTWAEREKHLAEHFKSGSDMKDWTGDRGFDATIENLVRDDIPPYMIAQQRETMDPFSASRSYHCIGQKITDVADQESPALSSDLAHNVHSHRHIEHLLLAHVSREICQGRVPSDSQIRKQMGILMYGPDHDDWEQTWADNEQWLTQFRKKAGLISLPLSDGRNAFVGYDTS</sequence>
<organism evidence="4 5">
    <name type="scientific">Aaosphaeria arxii CBS 175.79</name>
    <dbReference type="NCBI Taxonomy" id="1450172"/>
    <lineage>
        <taxon>Eukaryota</taxon>
        <taxon>Fungi</taxon>
        <taxon>Dikarya</taxon>
        <taxon>Ascomycota</taxon>
        <taxon>Pezizomycotina</taxon>
        <taxon>Dothideomycetes</taxon>
        <taxon>Pleosporomycetidae</taxon>
        <taxon>Pleosporales</taxon>
        <taxon>Pleosporales incertae sedis</taxon>
        <taxon>Aaosphaeria</taxon>
    </lineage>
</organism>
<evidence type="ECO:0000256" key="1">
    <source>
        <dbReference type="PROSITE-ProRule" id="PRU00042"/>
    </source>
</evidence>
<keyword evidence="1" id="KW-0863">Zinc-finger</keyword>
<feature type="domain" description="C2H2-type" evidence="3">
    <location>
        <begin position="96"/>
        <end position="124"/>
    </location>
</feature>
<gene>
    <name evidence="4" type="ORF">BU24DRAFT_387687</name>
</gene>
<evidence type="ECO:0000259" key="3">
    <source>
        <dbReference type="PROSITE" id="PS50157"/>
    </source>
</evidence>
<feature type="region of interest" description="Disordered" evidence="2">
    <location>
        <begin position="64"/>
        <end position="88"/>
    </location>
</feature>
<evidence type="ECO:0000313" key="4">
    <source>
        <dbReference type="EMBL" id="KAF2016870.1"/>
    </source>
</evidence>
<evidence type="ECO:0000313" key="5">
    <source>
        <dbReference type="Proteomes" id="UP000799778"/>
    </source>
</evidence>
<evidence type="ECO:0000256" key="2">
    <source>
        <dbReference type="SAM" id="MobiDB-lite"/>
    </source>
</evidence>
<dbReference type="RefSeq" id="XP_033385209.1">
    <property type="nucleotide sequence ID" value="XM_033524978.1"/>
</dbReference>
<dbReference type="GO" id="GO:0008270">
    <property type="term" value="F:zinc ion binding"/>
    <property type="evidence" value="ECO:0007669"/>
    <property type="project" value="UniProtKB-KW"/>
</dbReference>
<protein>
    <recommendedName>
        <fullName evidence="3">C2H2-type domain-containing protein</fullName>
    </recommendedName>
</protein>
<reference evidence="4" key="1">
    <citation type="journal article" date="2020" name="Stud. Mycol.">
        <title>101 Dothideomycetes genomes: a test case for predicting lifestyles and emergence of pathogens.</title>
        <authorList>
            <person name="Haridas S."/>
            <person name="Albert R."/>
            <person name="Binder M."/>
            <person name="Bloem J."/>
            <person name="Labutti K."/>
            <person name="Salamov A."/>
            <person name="Andreopoulos B."/>
            <person name="Baker S."/>
            <person name="Barry K."/>
            <person name="Bills G."/>
            <person name="Bluhm B."/>
            <person name="Cannon C."/>
            <person name="Castanera R."/>
            <person name="Culley D."/>
            <person name="Daum C."/>
            <person name="Ezra D."/>
            <person name="Gonzalez J."/>
            <person name="Henrissat B."/>
            <person name="Kuo A."/>
            <person name="Liang C."/>
            <person name="Lipzen A."/>
            <person name="Lutzoni F."/>
            <person name="Magnuson J."/>
            <person name="Mondo S."/>
            <person name="Nolan M."/>
            <person name="Ohm R."/>
            <person name="Pangilinan J."/>
            <person name="Park H.-J."/>
            <person name="Ramirez L."/>
            <person name="Alfaro M."/>
            <person name="Sun H."/>
            <person name="Tritt A."/>
            <person name="Yoshinaga Y."/>
            <person name="Zwiers L.-H."/>
            <person name="Turgeon B."/>
            <person name="Goodwin S."/>
            <person name="Spatafora J."/>
            <person name="Crous P."/>
            <person name="Grigoriev I."/>
        </authorList>
    </citation>
    <scope>NUCLEOTIDE SEQUENCE</scope>
    <source>
        <strain evidence="4">CBS 175.79</strain>
    </source>
</reference>